<reference evidence="2" key="1">
    <citation type="submission" date="2019-04" db="EMBL/GenBank/DDBJ databases">
        <title>Friends and foes A comparative genomics studyof 23 Aspergillus species from section Flavi.</title>
        <authorList>
            <consortium name="DOE Joint Genome Institute"/>
            <person name="Kjaerbolling I."/>
            <person name="Vesth T."/>
            <person name="Frisvad J.C."/>
            <person name="Nybo J.L."/>
            <person name="Theobald S."/>
            <person name="Kildgaard S."/>
            <person name="Isbrandt T."/>
            <person name="Kuo A."/>
            <person name="Sato A."/>
            <person name="Lyhne E.K."/>
            <person name="Kogle M.E."/>
            <person name="Wiebenga A."/>
            <person name="Kun R.S."/>
            <person name="Lubbers R.J."/>
            <person name="Makela M.R."/>
            <person name="Barry K."/>
            <person name="Chovatia M."/>
            <person name="Clum A."/>
            <person name="Daum C."/>
            <person name="Haridas S."/>
            <person name="He G."/>
            <person name="LaButti K."/>
            <person name="Lipzen A."/>
            <person name="Mondo S."/>
            <person name="Riley R."/>
            <person name="Salamov A."/>
            <person name="Simmons B.A."/>
            <person name="Magnuson J.K."/>
            <person name="Henrissat B."/>
            <person name="Mortensen U.H."/>
            <person name="Larsen T.O."/>
            <person name="Devries R.P."/>
            <person name="Grigoriev I.V."/>
            <person name="Machida M."/>
            <person name="Baker S.E."/>
            <person name="Andersen M.R."/>
        </authorList>
    </citation>
    <scope>NUCLEOTIDE SEQUENCE [LARGE SCALE GENOMIC DNA]</scope>
    <source>
        <strain evidence="2">CBS 130015</strain>
    </source>
</reference>
<evidence type="ECO:0000313" key="2">
    <source>
        <dbReference type="Proteomes" id="UP000325433"/>
    </source>
</evidence>
<evidence type="ECO:0000313" key="1">
    <source>
        <dbReference type="EMBL" id="KAE8312088.1"/>
    </source>
</evidence>
<keyword evidence="2" id="KW-1185">Reference proteome</keyword>
<protein>
    <recommendedName>
        <fullName evidence="3">EthD domain-containing protein</fullName>
    </recommendedName>
</protein>
<proteinExistence type="predicted"/>
<dbReference type="EMBL" id="ML738336">
    <property type="protein sequence ID" value="KAE8312088.1"/>
    <property type="molecule type" value="Genomic_DNA"/>
</dbReference>
<organism evidence="1 2">
    <name type="scientific">Aspergillus transmontanensis</name>
    <dbReference type="NCBI Taxonomy" id="1034304"/>
    <lineage>
        <taxon>Eukaryota</taxon>
        <taxon>Fungi</taxon>
        <taxon>Dikarya</taxon>
        <taxon>Ascomycota</taxon>
        <taxon>Pezizomycotina</taxon>
        <taxon>Eurotiomycetes</taxon>
        <taxon>Eurotiomycetidae</taxon>
        <taxon>Eurotiales</taxon>
        <taxon>Aspergillaceae</taxon>
        <taxon>Aspergillus</taxon>
        <taxon>Aspergillus subgen. Circumdati</taxon>
    </lineage>
</organism>
<dbReference type="Proteomes" id="UP000325433">
    <property type="component" value="Unassembled WGS sequence"/>
</dbReference>
<name>A0A5N6VV33_9EURO</name>
<evidence type="ECO:0008006" key="3">
    <source>
        <dbReference type="Google" id="ProtNLM"/>
    </source>
</evidence>
<accession>A0A5N6VV33</accession>
<dbReference type="AlphaFoldDB" id="A0A5N6VV33"/>
<sequence>MASNTDKVGRGILYVRSKLLEGSIASVERFNTWYDQLHIPELMRLEGIQFATRHISASPRRSNHPYLALYSLANMDVLNSAHFKTIAEQRDVLPGMQYTIFDIAEFEARAYNLLKSLGSASTSIKGAPQSIVCLYASMPTTEHAEEWVQQIYADKLREIADLRRLCLYRCTTEFQQKNNSGDVQPEAQYLAILEFDTDEVSIPNSGYGGADVEHFTLLRWFGHYI</sequence>
<gene>
    <name evidence="1" type="ORF">BDV41DRAFT_577925</name>
</gene>